<sequence>MSNSTTFEQYEKMMKLWVQLFSYSGACDLGTVQTSLLIGGQSLDCTLGVGDRETCQWKYTHISPDDRHDFYTGSLTNNSEDIPYEYVKAFQGVLANEGAFQCGPAVYFCTLFKFSGFMITDVCICQDVFKFIETNGFGQIFIYLITLNPKCSCPENRYFQILNPDKISVDDNLQFKILNEQLCK</sequence>
<evidence type="ECO:0000313" key="1">
    <source>
        <dbReference type="Proteomes" id="UP000887576"/>
    </source>
</evidence>
<name>A0AC34PW15_9BILA</name>
<organism evidence="1 2">
    <name type="scientific">Panagrolaimus sp. JU765</name>
    <dbReference type="NCBI Taxonomy" id="591449"/>
    <lineage>
        <taxon>Eukaryota</taxon>
        <taxon>Metazoa</taxon>
        <taxon>Ecdysozoa</taxon>
        <taxon>Nematoda</taxon>
        <taxon>Chromadorea</taxon>
        <taxon>Rhabditida</taxon>
        <taxon>Tylenchina</taxon>
        <taxon>Panagrolaimomorpha</taxon>
        <taxon>Panagrolaimoidea</taxon>
        <taxon>Panagrolaimidae</taxon>
        <taxon>Panagrolaimus</taxon>
    </lineage>
</organism>
<accession>A0AC34PW15</accession>
<dbReference type="Proteomes" id="UP000887576">
    <property type="component" value="Unplaced"/>
</dbReference>
<evidence type="ECO:0000313" key="2">
    <source>
        <dbReference type="WBParaSite" id="JU765_v2.g10423.t1"/>
    </source>
</evidence>
<reference evidence="2" key="1">
    <citation type="submission" date="2022-11" db="UniProtKB">
        <authorList>
            <consortium name="WormBaseParasite"/>
        </authorList>
    </citation>
    <scope>IDENTIFICATION</scope>
</reference>
<protein>
    <submittedName>
        <fullName evidence="2">Uncharacterized protein</fullName>
    </submittedName>
</protein>
<proteinExistence type="predicted"/>
<dbReference type="WBParaSite" id="JU765_v2.g10423.t1">
    <property type="protein sequence ID" value="JU765_v2.g10423.t1"/>
    <property type="gene ID" value="JU765_v2.g10423"/>
</dbReference>